<dbReference type="Pfam" id="PF02152">
    <property type="entry name" value="FolB"/>
    <property type="match status" value="1"/>
</dbReference>
<evidence type="ECO:0000313" key="10">
    <source>
        <dbReference type="Proteomes" id="UP000320225"/>
    </source>
</evidence>
<reference evidence="9 10" key="1">
    <citation type="submission" date="2019-07" db="EMBL/GenBank/DDBJ databases">
        <title>Tepidimonas sediminis YIM 72259 draft genome.</title>
        <authorList>
            <person name="Da Costa M.S."/>
            <person name="Froufe H.J.C."/>
            <person name="Egas C."/>
            <person name="Albuquerque L."/>
        </authorList>
    </citation>
    <scope>NUCLEOTIDE SEQUENCE [LARGE SCALE GENOMIC DNA]</scope>
    <source>
        <strain evidence="9 10">YIM 72259</strain>
    </source>
</reference>
<dbReference type="InterPro" id="IPR006157">
    <property type="entry name" value="FolB_dom"/>
</dbReference>
<dbReference type="GO" id="GO:0005737">
    <property type="term" value="C:cytoplasm"/>
    <property type="evidence" value="ECO:0007669"/>
    <property type="project" value="TreeGrafter"/>
</dbReference>
<protein>
    <recommendedName>
        <fullName evidence="4">dihydroneopterin aldolase</fullName>
        <ecNumber evidence="4">4.1.2.25</ecNumber>
    </recommendedName>
    <alternativeName>
        <fullName evidence="7">7,8-dihydroneopterin aldolase</fullName>
    </alternativeName>
</protein>
<dbReference type="GO" id="GO:0046656">
    <property type="term" value="P:folic acid biosynthetic process"/>
    <property type="evidence" value="ECO:0007669"/>
    <property type="project" value="UniProtKB-KW"/>
</dbReference>
<proteinExistence type="inferred from homology"/>
<evidence type="ECO:0000313" key="9">
    <source>
        <dbReference type="EMBL" id="TSE25601.1"/>
    </source>
</evidence>
<evidence type="ECO:0000256" key="2">
    <source>
        <dbReference type="ARBA" id="ARBA00005013"/>
    </source>
</evidence>
<dbReference type="EC" id="4.1.2.25" evidence="4"/>
<dbReference type="Gene3D" id="3.30.1130.10">
    <property type="match status" value="1"/>
</dbReference>
<dbReference type="GO" id="GO:0004150">
    <property type="term" value="F:dihydroneopterin aldolase activity"/>
    <property type="evidence" value="ECO:0007669"/>
    <property type="project" value="UniProtKB-EC"/>
</dbReference>
<gene>
    <name evidence="9" type="ORF">Tsedi_01186</name>
</gene>
<dbReference type="OrthoDB" id="8521219at2"/>
<sequence length="129" mass="14741">MNGAPPTQHKIGRQVLALTGLRFHANLGILEHERERSQPIQVDAELNQGWQPLQPHDDDIRHVLDYRKVRQIIIDECTAEHVNLLETLIGKLATRLLQLPGVIGVRVRIAKLEIFDDCEVAIRMECGQW</sequence>
<dbReference type="InterPro" id="IPR043133">
    <property type="entry name" value="GTP-CH-I_C/QueF"/>
</dbReference>
<organism evidence="9 10">
    <name type="scientific">Tepidimonas sediminis</name>
    <dbReference type="NCBI Taxonomy" id="2588941"/>
    <lineage>
        <taxon>Bacteria</taxon>
        <taxon>Pseudomonadati</taxon>
        <taxon>Pseudomonadota</taxon>
        <taxon>Betaproteobacteria</taxon>
        <taxon>Burkholderiales</taxon>
        <taxon>Tepidimonas</taxon>
    </lineage>
</organism>
<evidence type="ECO:0000259" key="8">
    <source>
        <dbReference type="SMART" id="SM00905"/>
    </source>
</evidence>
<dbReference type="SMART" id="SM00905">
    <property type="entry name" value="FolB"/>
    <property type="match status" value="1"/>
</dbReference>
<dbReference type="PANTHER" id="PTHR42844">
    <property type="entry name" value="DIHYDRONEOPTERIN ALDOLASE 1-RELATED"/>
    <property type="match status" value="1"/>
</dbReference>
<comment type="caution">
    <text evidence="9">The sequence shown here is derived from an EMBL/GenBank/DDBJ whole genome shotgun (WGS) entry which is preliminary data.</text>
</comment>
<dbReference type="AlphaFoldDB" id="A0A554WPT3"/>
<dbReference type="InterPro" id="IPR006156">
    <property type="entry name" value="Dihydroneopterin_aldolase"/>
</dbReference>
<keyword evidence="5" id="KW-0289">Folate biosynthesis</keyword>
<evidence type="ECO:0000256" key="4">
    <source>
        <dbReference type="ARBA" id="ARBA00013043"/>
    </source>
</evidence>
<evidence type="ECO:0000256" key="5">
    <source>
        <dbReference type="ARBA" id="ARBA00022909"/>
    </source>
</evidence>
<comment type="catalytic activity">
    <reaction evidence="1">
        <text>7,8-dihydroneopterin = 6-hydroxymethyl-7,8-dihydropterin + glycolaldehyde</text>
        <dbReference type="Rhea" id="RHEA:10540"/>
        <dbReference type="ChEBI" id="CHEBI:17001"/>
        <dbReference type="ChEBI" id="CHEBI:17071"/>
        <dbReference type="ChEBI" id="CHEBI:44841"/>
        <dbReference type="EC" id="4.1.2.25"/>
    </reaction>
</comment>
<feature type="domain" description="Dihydroneopterin aldolase/epimerase" evidence="8">
    <location>
        <begin position="16"/>
        <end position="126"/>
    </location>
</feature>
<dbReference type="RefSeq" id="WP_143894645.1">
    <property type="nucleotide sequence ID" value="NZ_VJND01000006.1"/>
</dbReference>
<dbReference type="SUPFAM" id="SSF55620">
    <property type="entry name" value="Tetrahydrobiopterin biosynthesis enzymes-like"/>
    <property type="match status" value="1"/>
</dbReference>
<accession>A0A554WPT3</accession>
<comment type="pathway">
    <text evidence="2">Cofactor biosynthesis; tetrahydrofolate biosynthesis; 2-amino-4-hydroxy-6-hydroxymethyl-7,8-dihydropteridine diphosphate from 7,8-dihydroneopterin triphosphate: step 3/4.</text>
</comment>
<dbReference type="Proteomes" id="UP000320225">
    <property type="component" value="Unassembled WGS sequence"/>
</dbReference>
<evidence type="ECO:0000256" key="3">
    <source>
        <dbReference type="ARBA" id="ARBA00005708"/>
    </source>
</evidence>
<evidence type="ECO:0000256" key="7">
    <source>
        <dbReference type="ARBA" id="ARBA00032903"/>
    </source>
</evidence>
<keyword evidence="6" id="KW-0456">Lyase</keyword>
<evidence type="ECO:0000256" key="1">
    <source>
        <dbReference type="ARBA" id="ARBA00001353"/>
    </source>
</evidence>
<keyword evidence="10" id="KW-1185">Reference proteome</keyword>
<evidence type="ECO:0000256" key="6">
    <source>
        <dbReference type="ARBA" id="ARBA00023239"/>
    </source>
</evidence>
<name>A0A554WPT3_9BURK</name>
<comment type="similarity">
    <text evidence="3">Belongs to the DHNA family.</text>
</comment>
<dbReference type="PANTHER" id="PTHR42844:SF1">
    <property type="entry name" value="DIHYDRONEOPTERIN ALDOLASE 1-RELATED"/>
    <property type="match status" value="1"/>
</dbReference>
<dbReference type="EMBL" id="VJND01000006">
    <property type="protein sequence ID" value="TSE25601.1"/>
    <property type="molecule type" value="Genomic_DNA"/>
</dbReference>